<evidence type="ECO:0000256" key="4">
    <source>
        <dbReference type="ARBA" id="ARBA00022801"/>
    </source>
</evidence>
<evidence type="ECO:0000256" key="3">
    <source>
        <dbReference type="ARBA" id="ARBA00022723"/>
    </source>
</evidence>
<evidence type="ECO:0000256" key="1">
    <source>
        <dbReference type="ARBA" id="ARBA00001947"/>
    </source>
</evidence>
<keyword evidence="2" id="KW-0645">Protease</keyword>
<dbReference type="PROSITE" id="PS51318">
    <property type="entry name" value="TAT"/>
    <property type="match status" value="1"/>
</dbReference>
<accession>A0ABT5AZ63</accession>
<evidence type="ECO:0000256" key="7">
    <source>
        <dbReference type="SAM" id="MobiDB-lite"/>
    </source>
</evidence>
<reference evidence="9 10" key="1">
    <citation type="submission" date="2022-11" db="EMBL/GenBank/DDBJ databases">
        <title>Minimal conservation of predation-associated metabolite biosynthetic gene clusters underscores biosynthetic potential of Myxococcota including descriptions for ten novel species: Archangium lansinium sp. nov., Myxococcus landrumus sp. nov., Nannocystis bai.</title>
        <authorList>
            <person name="Ahearne A."/>
            <person name="Stevens C."/>
            <person name="Dowd S."/>
        </authorList>
    </citation>
    <scope>NUCLEOTIDE SEQUENCE [LARGE SCALE GENOMIC DNA]</scope>
    <source>
        <strain evidence="9 10">NCELM</strain>
    </source>
</reference>
<feature type="signal peptide" evidence="8">
    <location>
        <begin position="1"/>
        <end position="26"/>
    </location>
</feature>
<dbReference type="PANTHER" id="PTHR15910:SF1">
    <property type="entry name" value="ARCHAEMETZINCIN-2"/>
    <property type="match status" value="1"/>
</dbReference>
<evidence type="ECO:0000313" key="10">
    <source>
        <dbReference type="Proteomes" id="UP001217838"/>
    </source>
</evidence>
<dbReference type="Gene3D" id="3.40.390.10">
    <property type="entry name" value="Collagenase (Catalytic Domain)"/>
    <property type="match status" value="1"/>
</dbReference>
<evidence type="ECO:0000256" key="5">
    <source>
        <dbReference type="ARBA" id="ARBA00022833"/>
    </source>
</evidence>
<evidence type="ECO:0000313" key="9">
    <source>
        <dbReference type="EMBL" id="MDC0666518.1"/>
    </source>
</evidence>
<comment type="cofactor">
    <cofactor evidence="1">
        <name>Zn(2+)</name>
        <dbReference type="ChEBI" id="CHEBI:29105"/>
    </cofactor>
</comment>
<feature type="region of interest" description="Disordered" evidence="7">
    <location>
        <begin position="51"/>
        <end position="76"/>
    </location>
</feature>
<dbReference type="EMBL" id="JAQNDN010000001">
    <property type="protein sequence ID" value="MDC0666518.1"/>
    <property type="molecule type" value="Genomic_DNA"/>
</dbReference>
<dbReference type="CDD" id="cd11375">
    <property type="entry name" value="Peptidase_M54"/>
    <property type="match status" value="1"/>
</dbReference>
<proteinExistence type="predicted"/>
<keyword evidence="3" id="KW-0479">Metal-binding</keyword>
<evidence type="ECO:0000256" key="2">
    <source>
        <dbReference type="ARBA" id="ARBA00022670"/>
    </source>
</evidence>
<dbReference type="RefSeq" id="WP_271994096.1">
    <property type="nucleotide sequence ID" value="NZ_JAQNDN010000001.1"/>
</dbReference>
<keyword evidence="8" id="KW-0732">Signal</keyword>
<dbReference type="InterPro" id="IPR024079">
    <property type="entry name" value="MetalloPept_cat_dom_sf"/>
</dbReference>
<feature type="chain" id="PRO_5046822244" evidence="8">
    <location>
        <begin position="27"/>
        <end position="326"/>
    </location>
</feature>
<keyword evidence="5" id="KW-0862">Zinc</keyword>
<dbReference type="SUPFAM" id="SSF55486">
    <property type="entry name" value="Metalloproteases ('zincins'), catalytic domain"/>
    <property type="match status" value="1"/>
</dbReference>
<gene>
    <name evidence="9" type="ORF">POL58_02180</name>
</gene>
<dbReference type="Pfam" id="PF07998">
    <property type="entry name" value="Peptidase_M54"/>
    <property type="match status" value="1"/>
</dbReference>
<comment type="caution">
    <text evidence="9">The sequence shown here is derived from an EMBL/GenBank/DDBJ whole genome shotgun (WGS) entry which is preliminary data.</text>
</comment>
<dbReference type="PANTHER" id="PTHR15910">
    <property type="entry name" value="ARCHAEMETZINCIN"/>
    <property type="match status" value="1"/>
</dbReference>
<protein>
    <submittedName>
        <fullName evidence="9">Archaemetzincin</fullName>
    </submittedName>
</protein>
<evidence type="ECO:0000256" key="6">
    <source>
        <dbReference type="ARBA" id="ARBA00023049"/>
    </source>
</evidence>
<keyword evidence="6" id="KW-0482">Metalloprotease</keyword>
<keyword evidence="4" id="KW-0378">Hydrolase</keyword>
<dbReference type="InterPro" id="IPR006311">
    <property type="entry name" value="TAT_signal"/>
</dbReference>
<sequence>MPATRRSLLRALLAAPVVLASAPAWARKFSPPDHARRLAALGALDQLPPALQAAFSPGPDDSPIPAPGPQDWLSQHAEPGQTFSEFVVQRHARPGEVRRKLTMLPIGAMEGGEWPALAVVADFAARFFQLPVELAAPTTMKDLKARGRDRGEFYQYDTRTILAGMKRRVPADTYTLIGVTIADLYPGPSWNFVFGYASFDERVGVYSFARFDPAFYGERRGADVKRTILRRSLGLLVHELGHTFGIEHCIHFHCLMNGCNHLDESDAAPLHLCPVCRRKLQYSINYDPATRERQLAEFFTARGLAADAARCERHLAAIEAATSAPP</sequence>
<keyword evidence="10" id="KW-1185">Reference proteome</keyword>
<dbReference type="Proteomes" id="UP001217838">
    <property type="component" value="Unassembled WGS sequence"/>
</dbReference>
<name>A0ABT5AZ63_9BACT</name>
<evidence type="ECO:0000256" key="8">
    <source>
        <dbReference type="SAM" id="SignalP"/>
    </source>
</evidence>
<dbReference type="InterPro" id="IPR012962">
    <property type="entry name" value="Pept_M54_archaemetzincn"/>
</dbReference>
<organism evidence="9 10">
    <name type="scientific">Nannocystis radixulma</name>
    <dbReference type="NCBI Taxonomy" id="2995305"/>
    <lineage>
        <taxon>Bacteria</taxon>
        <taxon>Pseudomonadati</taxon>
        <taxon>Myxococcota</taxon>
        <taxon>Polyangia</taxon>
        <taxon>Nannocystales</taxon>
        <taxon>Nannocystaceae</taxon>
        <taxon>Nannocystis</taxon>
    </lineage>
</organism>